<dbReference type="PANTHER" id="PTHR42995">
    <property type="entry name" value="ACETYL-COENZYME A CARBOXYLASE CARBOXYL TRANSFERASE SUBUNIT BETA, CHLOROPLASTIC"/>
    <property type="match status" value="1"/>
</dbReference>
<evidence type="ECO:0000256" key="1">
    <source>
        <dbReference type="ARBA" id="ARBA00011842"/>
    </source>
</evidence>
<evidence type="ECO:0000259" key="8">
    <source>
        <dbReference type="PROSITE" id="PS50980"/>
    </source>
</evidence>
<feature type="zinc finger region" description="C4-type" evidence="7">
    <location>
        <begin position="224"/>
        <end position="246"/>
    </location>
</feature>
<keyword evidence="7" id="KW-0479">Metal-binding</keyword>
<evidence type="ECO:0000313" key="9">
    <source>
        <dbReference type="EMBL" id="QPN54472.1"/>
    </source>
</evidence>
<protein>
    <recommendedName>
        <fullName evidence="7">Acetyl-coenzyme A carboxylase carboxyl transferase subunit beta, chloroplastic</fullName>
        <shortName evidence="7">ACCase subunit beta</shortName>
        <shortName evidence="7">Acetyl-CoA carboxylase carboxyltransferase subunit beta</shortName>
        <ecNumber evidence="7">2.1.3.15</ecNumber>
    </recommendedName>
</protein>
<evidence type="ECO:0000256" key="3">
    <source>
        <dbReference type="ARBA" id="ARBA00022741"/>
    </source>
</evidence>
<accession>A0A7T1HF65</accession>
<dbReference type="GO" id="GO:0009317">
    <property type="term" value="C:acetyl-CoA carboxylase complex"/>
    <property type="evidence" value="ECO:0007669"/>
    <property type="project" value="InterPro"/>
</dbReference>
<comment type="catalytic activity">
    <reaction evidence="7">
        <text>N(6)-carboxybiotinyl-L-lysyl-[protein] + acetyl-CoA = N(6)-biotinyl-L-lysyl-[protein] + malonyl-CoA</text>
        <dbReference type="Rhea" id="RHEA:54728"/>
        <dbReference type="Rhea" id="RHEA-COMP:10505"/>
        <dbReference type="Rhea" id="RHEA-COMP:10506"/>
        <dbReference type="ChEBI" id="CHEBI:57288"/>
        <dbReference type="ChEBI" id="CHEBI:57384"/>
        <dbReference type="ChEBI" id="CHEBI:83144"/>
        <dbReference type="ChEBI" id="CHEBI:83145"/>
        <dbReference type="EC" id="2.1.3.15"/>
    </reaction>
</comment>
<evidence type="ECO:0000256" key="6">
    <source>
        <dbReference type="ARBA" id="ARBA00022840"/>
    </source>
</evidence>
<dbReference type="GO" id="GO:0003989">
    <property type="term" value="F:acetyl-CoA carboxylase activity"/>
    <property type="evidence" value="ECO:0007669"/>
    <property type="project" value="InterPro"/>
</dbReference>
<sequence length="494" mass="57159">MNQWWFINHSMLFHEALEHGINSLIETSRSEDQVFNMEKYMTNRGGSSNSSYSIIDDSFCYGVRDILFNYEILLVKDRHKYGYYIFFEIENLIFKVENDHLFLSDLEIESKFTYYSHKSSYLEGSKSDDTYYDNDKPYRWKNHMINCIDSLIHYQFLIKNKLLKLDSNNYSYNYNYRFLYDESRNHSESDISSSTMNGDFTIQRKKSFNDSDVTQKYSHLWVQCENCYGLNYKRFFKSKMNICEQCGTHLKMSSSDTIELLIDPGTWDPMDEDMVSLDPMKFHSEEELDKYRINSYQKKTGLIEAVQTGIGQIKGIPIAIGVMDFKFIGGSMGCVVGEKITRLIEYASHQFLPLIIVCASGGARMQEGSLSLMQMAKISASLYDFQSYQKLFYISILTSPTTGGVTASFGMLGDIIIAEPNSYIAFAGKRVIEQTLNKTVPEGLQSAEHLFYKGLFDSIVPRTLLKSILKELFQLHAFIPYESKFNSLNKKVEN</sequence>
<dbReference type="UniPathway" id="UPA00655">
    <property type="reaction ID" value="UER00711"/>
</dbReference>
<dbReference type="PRINTS" id="PR01070">
    <property type="entry name" value="ACCCTRFRASEB"/>
</dbReference>
<feature type="binding site" evidence="7">
    <location>
        <position position="246"/>
    </location>
    <ligand>
        <name>Zn(2+)</name>
        <dbReference type="ChEBI" id="CHEBI:29105"/>
    </ligand>
</feature>
<comment type="function">
    <text evidence="7">Component of the acetyl coenzyme A carboxylase (ACC) complex. Biotin carboxylase (BC) catalyzes the carboxylation of biotin on its carrier protein (BCCP) and then the CO(2) group is transferred by the transcarboxylase to acetyl-CoA to form malonyl-CoA.</text>
</comment>
<feature type="domain" description="CoA carboxyltransferase N-terminal" evidence="8">
    <location>
        <begin position="220"/>
        <end position="491"/>
    </location>
</feature>
<gene>
    <name evidence="7 9" type="primary">accD</name>
</gene>
<dbReference type="InterPro" id="IPR029045">
    <property type="entry name" value="ClpP/crotonase-like_dom_sf"/>
</dbReference>
<dbReference type="EC" id="2.1.3.15" evidence="7"/>
<dbReference type="InterPro" id="IPR034733">
    <property type="entry name" value="AcCoA_carboxyl_beta"/>
</dbReference>
<dbReference type="GO" id="GO:0006633">
    <property type="term" value="P:fatty acid biosynthetic process"/>
    <property type="evidence" value="ECO:0007669"/>
    <property type="project" value="UniProtKB-KW"/>
</dbReference>
<dbReference type="GO" id="GO:0009570">
    <property type="term" value="C:chloroplast stroma"/>
    <property type="evidence" value="ECO:0007669"/>
    <property type="project" value="UniProtKB-SubCell"/>
</dbReference>
<dbReference type="InterPro" id="IPR011762">
    <property type="entry name" value="COA_CT_N"/>
</dbReference>
<dbReference type="NCBIfam" id="TIGR00515">
    <property type="entry name" value="accD"/>
    <property type="match status" value="1"/>
</dbReference>
<keyword evidence="3 7" id="KW-0547">Nucleotide-binding</keyword>
<dbReference type="EMBL" id="MK927003">
    <property type="protein sequence ID" value="QPN54472.1"/>
    <property type="molecule type" value="Genomic_DNA"/>
</dbReference>
<keyword evidence="2 7" id="KW-0808">Transferase</keyword>
<comment type="pathway">
    <text evidence="7">Lipid metabolism; malonyl-CoA biosynthesis; malonyl-CoA from acetyl-CoA: step 1/1.</text>
</comment>
<keyword evidence="6 7" id="KW-0067">ATP-binding</keyword>
<dbReference type="Pfam" id="PF01039">
    <property type="entry name" value="Carboxyl_trans"/>
    <property type="match status" value="1"/>
</dbReference>
<dbReference type="GO" id="GO:0016743">
    <property type="term" value="F:carboxyl- or carbamoyltransferase activity"/>
    <property type="evidence" value="ECO:0007669"/>
    <property type="project" value="UniProtKB-UniRule"/>
</dbReference>
<keyword evidence="5 7" id="KW-0862">Zinc</keyword>
<dbReference type="HAMAP" id="MF_01395">
    <property type="entry name" value="AcetylCoA_CT_beta"/>
    <property type="match status" value="1"/>
</dbReference>
<keyword evidence="9" id="KW-0934">Plastid</keyword>
<feature type="binding site" evidence="7">
    <location>
        <position position="227"/>
    </location>
    <ligand>
        <name>Zn(2+)</name>
        <dbReference type="ChEBI" id="CHEBI:29105"/>
    </ligand>
</feature>
<dbReference type="GO" id="GO:2001295">
    <property type="term" value="P:malonyl-CoA biosynthetic process"/>
    <property type="evidence" value="ECO:0007669"/>
    <property type="project" value="UniProtKB-UniRule"/>
</dbReference>
<evidence type="ECO:0000256" key="2">
    <source>
        <dbReference type="ARBA" id="ARBA00022679"/>
    </source>
</evidence>
<dbReference type="PROSITE" id="PS50980">
    <property type="entry name" value="COA_CT_NTER"/>
    <property type="match status" value="1"/>
</dbReference>
<evidence type="ECO:0000256" key="5">
    <source>
        <dbReference type="ARBA" id="ARBA00022833"/>
    </source>
</evidence>
<dbReference type="GO" id="GO:0005524">
    <property type="term" value="F:ATP binding"/>
    <property type="evidence" value="ECO:0007669"/>
    <property type="project" value="UniProtKB-KW"/>
</dbReference>
<keyword evidence="4 7" id="KW-0863">Zinc-finger</keyword>
<dbReference type="AlphaFoldDB" id="A0A7T1HF65"/>
<evidence type="ECO:0000256" key="4">
    <source>
        <dbReference type="ARBA" id="ARBA00022771"/>
    </source>
</evidence>
<comment type="subcellular location">
    <subcellularLocation>
        <location evidence="7">Plastid</location>
        <location evidence="7">Chloroplast stroma</location>
    </subcellularLocation>
</comment>
<reference evidence="9" key="1">
    <citation type="submission" date="2019-05" db="EMBL/GenBank/DDBJ databases">
        <title>Plastome and nuclear phylogeny of dwarf mistletoes (Arceuthobium).</title>
        <authorList>
            <person name="Schneider A.C."/>
            <person name="Sanders K.M."/>
            <person name="Idec J.H."/>
            <person name="Lee K."/>
            <person name="Kenaley S."/>
            <person name="Mathiasen R."/>
        </authorList>
    </citation>
    <scope>NUCLEOTIDE SEQUENCE</scope>
</reference>
<feature type="binding site" evidence="7">
    <location>
        <position position="224"/>
    </location>
    <ligand>
        <name>Zn(2+)</name>
        <dbReference type="ChEBI" id="CHEBI:29105"/>
    </ligand>
</feature>
<name>A0A7T1HF65_9MAGN</name>
<dbReference type="Gene3D" id="3.90.226.10">
    <property type="entry name" value="2-enoyl-CoA Hydratase, Chain A, domain 1"/>
    <property type="match status" value="1"/>
</dbReference>
<keyword evidence="7" id="KW-0444">Lipid biosynthesis</keyword>
<evidence type="ECO:0000256" key="7">
    <source>
        <dbReference type="HAMAP-Rule" id="MF_01395"/>
    </source>
</evidence>
<dbReference type="GO" id="GO:0008270">
    <property type="term" value="F:zinc ion binding"/>
    <property type="evidence" value="ECO:0007669"/>
    <property type="project" value="UniProtKB-UniRule"/>
</dbReference>
<keyword evidence="7" id="KW-0275">Fatty acid biosynthesis</keyword>
<keyword evidence="7" id="KW-0276">Fatty acid metabolism</keyword>
<feature type="binding site" evidence="7">
    <location>
        <position position="243"/>
    </location>
    <ligand>
        <name>Zn(2+)</name>
        <dbReference type="ChEBI" id="CHEBI:29105"/>
    </ligand>
</feature>
<comment type="subunit">
    <text evidence="7">Acetyl-CoA carboxylase is a heterohexamer composed of biotin carboxyl carrier protein, biotin carboxylase and two subunits each of ACCase subunit alpha and ACCase plastid-coded subunit beta (accD).</text>
</comment>
<comment type="cofactor">
    <cofactor evidence="7">
        <name>Zn(2+)</name>
        <dbReference type="ChEBI" id="CHEBI:29105"/>
    </cofactor>
    <text evidence="7">Binds 1 zinc ion per subunit.</text>
</comment>
<dbReference type="PANTHER" id="PTHR42995:SF5">
    <property type="entry name" value="ACETYL-COENZYME A CARBOXYLASE CARBOXYL TRANSFERASE SUBUNIT BETA, CHLOROPLASTIC"/>
    <property type="match status" value="1"/>
</dbReference>
<dbReference type="SUPFAM" id="SSF52096">
    <property type="entry name" value="ClpP/crotonase"/>
    <property type="match status" value="1"/>
</dbReference>
<dbReference type="InterPro" id="IPR000438">
    <property type="entry name" value="Acetyl_CoA_COase_Trfase_b_su"/>
</dbReference>
<keyword evidence="7" id="KW-0443">Lipid metabolism</keyword>
<organism evidence="9">
    <name type="scientific">Arceuthobium douglasii</name>
    <dbReference type="NCBI Taxonomy" id="35982"/>
    <lineage>
        <taxon>Eukaryota</taxon>
        <taxon>Viridiplantae</taxon>
        <taxon>Streptophyta</taxon>
        <taxon>Embryophyta</taxon>
        <taxon>Tracheophyta</taxon>
        <taxon>Spermatophyta</taxon>
        <taxon>Magnoliopsida</taxon>
        <taxon>eudicotyledons</taxon>
        <taxon>Gunneridae</taxon>
        <taxon>Pentapetalae</taxon>
        <taxon>Santalales</taxon>
        <taxon>Viscaceae</taxon>
        <taxon>Arceuthobium</taxon>
    </lineage>
</organism>
<proteinExistence type="inferred from homology"/>
<keyword evidence="9" id="KW-0150">Chloroplast</keyword>
<comment type="subunit">
    <text evidence="1">Acetyl-CoA carboxylase is a heterohexamer composed of biotin carboxyl carrier protein, biotin carboxylase and 2 subunits each of ACCase subunit alpha and ACCase plastid-coded subunit beta (accD).</text>
</comment>
<comment type="similarity">
    <text evidence="7">Belongs to the AccD/PCCB family.</text>
</comment>
<geneLocation type="chloroplast" evidence="9"/>